<dbReference type="AlphaFoldDB" id="A0AAW2LYG1"/>
<evidence type="ECO:0000256" key="5">
    <source>
        <dbReference type="SAM" id="MobiDB-lite"/>
    </source>
</evidence>
<evidence type="ECO:0000256" key="4">
    <source>
        <dbReference type="PROSITE-ProRule" id="PRU00134"/>
    </source>
</evidence>
<dbReference type="PROSITE" id="PS50865">
    <property type="entry name" value="ZF_MYND_2"/>
    <property type="match status" value="1"/>
</dbReference>
<feature type="domain" description="MYND-type" evidence="8">
    <location>
        <begin position="74"/>
        <end position="111"/>
    </location>
</feature>
<dbReference type="GO" id="GO:0005634">
    <property type="term" value="C:nucleus"/>
    <property type="evidence" value="ECO:0007669"/>
    <property type="project" value="TreeGrafter"/>
</dbReference>
<dbReference type="GO" id="GO:0004843">
    <property type="term" value="F:cysteine-type deubiquitinase activity"/>
    <property type="evidence" value="ECO:0007669"/>
    <property type="project" value="InterPro"/>
</dbReference>
<reference evidence="9" key="1">
    <citation type="submission" date="2020-06" db="EMBL/GenBank/DDBJ databases">
        <authorList>
            <person name="Li T."/>
            <person name="Hu X."/>
            <person name="Zhang T."/>
            <person name="Song X."/>
            <person name="Zhang H."/>
            <person name="Dai N."/>
            <person name="Sheng W."/>
            <person name="Hou X."/>
            <person name="Wei L."/>
        </authorList>
    </citation>
    <scope>NUCLEOTIDE SEQUENCE</scope>
    <source>
        <strain evidence="9">KEN8</strain>
        <tissue evidence="9">Leaf</tissue>
    </source>
</reference>
<reference evidence="9" key="2">
    <citation type="journal article" date="2024" name="Plant">
        <title>Genomic evolution and insights into agronomic trait innovations of Sesamum species.</title>
        <authorList>
            <person name="Miao H."/>
            <person name="Wang L."/>
            <person name="Qu L."/>
            <person name="Liu H."/>
            <person name="Sun Y."/>
            <person name="Le M."/>
            <person name="Wang Q."/>
            <person name="Wei S."/>
            <person name="Zheng Y."/>
            <person name="Lin W."/>
            <person name="Duan Y."/>
            <person name="Cao H."/>
            <person name="Xiong S."/>
            <person name="Wang X."/>
            <person name="Wei L."/>
            <person name="Li C."/>
            <person name="Ma Q."/>
            <person name="Ju M."/>
            <person name="Zhao R."/>
            <person name="Li G."/>
            <person name="Mu C."/>
            <person name="Tian Q."/>
            <person name="Mei H."/>
            <person name="Zhang T."/>
            <person name="Gao T."/>
            <person name="Zhang H."/>
        </authorList>
    </citation>
    <scope>NUCLEOTIDE SEQUENCE</scope>
    <source>
        <strain evidence="9">KEN8</strain>
    </source>
</reference>
<dbReference type="SUPFAM" id="SSF144232">
    <property type="entry name" value="HIT/MYND zinc finger-like"/>
    <property type="match status" value="1"/>
</dbReference>
<keyword evidence="6" id="KW-0472">Membrane</keyword>
<dbReference type="Pfam" id="PF00443">
    <property type="entry name" value="UCH"/>
    <property type="match status" value="1"/>
</dbReference>
<proteinExistence type="predicted"/>
<dbReference type="InterPro" id="IPR050164">
    <property type="entry name" value="Peptidase_C19"/>
</dbReference>
<dbReference type="Pfam" id="PF01753">
    <property type="entry name" value="zf-MYND"/>
    <property type="match status" value="1"/>
</dbReference>
<keyword evidence="9" id="KW-0378">Hydrolase</keyword>
<dbReference type="GO" id="GO:0008270">
    <property type="term" value="F:zinc ion binding"/>
    <property type="evidence" value="ECO:0007669"/>
    <property type="project" value="UniProtKB-KW"/>
</dbReference>
<feature type="region of interest" description="Disordered" evidence="5">
    <location>
        <begin position="514"/>
        <end position="542"/>
    </location>
</feature>
<evidence type="ECO:0000256" key="1">
    <source>
        <dbReference type="ARBA" id="ARBA00022723"/>
    </source>
</evidence>
<keyword evidence="6" id="KW-1133">Transmembrane helix</keyword>
<evidence type="ECO:0000259" key="8">
    <source>
        <dbReference type="PROSITE" id="PS50865"/>
    </source>
</evidence>
<organism evidence="9">
    <name type="scientific">Sesamum calycinum</name>
    <dbReference type="NCBI Taxonomy" id="2727403"/>
    <lineage>
        <taxon>Eukaryota</taxon>
        <taxon>Viridiplantae</taxon>
        <taxon>Streptophyta</taxon>
        <taxon>Embryophyta</taxon>
        <taxon>Tracheophyta</taxon>
        <taxon>Spermatophyta</taxon>
        <taxon>Magnoliopsida</taxon>
        <taxon>eudicotyledons</taxon>
        <taxon>Gunneridae</taxon>
        <taxon>Pentapetalae</taxon>
        <taxon>asterids</taxon>
        <taxon>lamiids</taxon>
        <taxon>Lamiales</taxon>
        <taxon>Pedaliaceae</taxon>
        <taxon>Sesamum</taxon>
    </lineage>
</organism>
<gene>
    <name evidence="9" type="ORF">Scaly_2367200</name>
</gene>
<evidence type="ECO:0000256" key="3">
    <source>
        <dbReference type="ARBA" id="ARBA00022833"/>
    </source>
</evidence>
<feature type="domain" description="USP" evidence="7">
    <location>
        <begin position="1"/>
        <end position="395"/>
    </location>
</feature>
<feature type="transmembrane region" description="Helical" evidence="6">
    <location>
        <begin position="7"/>
        <end position="28"/>
    </location>
</feature>
<dbReference type="InterPro" id="IPR038765">
    <property type="entry name" value="Papain-like_cys_pep_sf"/>
</dbReference>
<dbReference type="InterPro" id="IPR002893">
    <property type="entry name" value="Znf_MYND"/>
</dbReference>
<dbReference type="GO" id="GO:0016579">
    <property type="term" value="P:protein deubiquitination"/>
    <property type="evidence" value="ECO:0007669"/>
    <property type="project" value="InterPro"/>
</dbReference>
<evidence type="ECO:0000256" key="2">
    <source>
        <dbReference type="ARBA" id="ARBA00022771"/>
    </source>
</evidence>
<dbReference type="EMBL" id="JACGWM010000015">
    <property type="protein sequence ID" value="KAL0324001.1"/>
    <property type="molecule type" value="Genomic_DNA"/>
</dbReference>
<accession>A0AAW2LYG1</accession>
<dbReference type="PANTHER" id="PTHR24006:SF677">
    <property type="entry name" value="UBIQUITIN CARBOXYL-TERMINAL HYDROLASE 19"/>
    <property type="match status" value="1"/>
</dbReference>
<dbReference type="PROSITE" id="PS01360">
    <property type="entry name" value="ZF_MYND_1"/>
    <property type="match status" value="1"/>
</dbReference>
<name>A0AAW2LYG1_9LAMI</name>
<keyword evidence="6" id="KW-0812">Transmembrane</keyword>
<keyword evidence="1" id="KW-0479">Metal-binding</keyword>
<keyword evidence="2 4" id="KW-0863">Zinc-finger</keyword>
<dbReference type="SUPFAM" id="SSF54001">
    <property type="entry name" value="Cysteine proteinases"/>
    <property type="match status" value="1"/>
</dbReference>
<dbReference type="InterPro" id="IPR028889">
    <property type="entry name" value="USP"/>
</dbReference>
<dbReference type="InterPro" id="IPR001394">
    <property type="entry name" value="Peptidase_C19_UCH"/>
</dbReference>
<dbReference type="PROSITE" id="PS50235">
    <property type="entry name" value="USP_3"/>
    <property type="match status" value="1"/>
</dbReference>
<dbReference type="GO" id="GO:0005829">
    <property type="term" value="C:cytosol"/>
    <property type="evidence" value="ECO:0007669"/>
    <property type="project" value="TreeGrafter"/>
</dbReference>
<keyword evidence="3" id="KW-0862">Zinc</keyword>
<comment type="caution">
    <text evidence="9">The sequence shown here is derived from an EMBL/GenBank/DDBJ whole genome shotgun (WGS) entry which is preliminary data.</text>
</comment>
<feature type="compositionally biased region" description="Polar residues" evidence="5">
    <location>
        <begin position="517"/>
        <end position="542"/>
    </location>
</feature>
<dbReference type="Gene3D" id="6.10.140.2220">
    <property type="match status" value="1"/>
</dbReference>
<evidence type="ECO:0000259" key="7">
    <source>
        <dbReference type="PROSITE" id="PS50235"/>
    </source>
</evidence>
<dbReference type="PANTHER" id="PTHR24006">
    <property type="entry name" value="UBIQUITIN CARBOXYL-TERMINAL HYDROLASE"/>
    <property type="match status" value="1"/>
</dbReference>
<sequence>MHVAADLNWFLQFIVVAFAGAFGLLYLVQNTASRYFVVDSSFDSSAADYSSLDRRKRENMAEAGVGAAEGFDSCAVCGLLTKKQCARCKMVKYCSEACQKSHWHSEHKTQCNELQSFYKTNHAKSASALRGRKVSVAPVGGRSKIHKQANKILFPYEEFVKFFNWDKPGYHPCGLINCGNRFSIDTMQSVCLDEFGGERAVHPSYQETTLIQHIFGGRLQSQVICAECNNVSNQFENMMDLTVEIHGDAGSLEECLDQFTAKEWLHGDNMYKCDGCNAYVMAWKRLTVQRAPNILTIALKRFQSGRFGKLNKRVTFPETLDLGPYMSEVEDGNVFKLYAVIVHVDMLNASFFGHYICYVKDFRGKWYRIDDCKVASVDLDEVLSQGAYMLLYSRIHARPSSLLPTELLSKESENVMKKEDLSLKGHAECSSHGVCIDAPIDSGQSVSANCPGFKVNCEEELSFTTDIEVASEDPKLDSSEMSSPIVEDVELHSSEGLPIPLKEAVSLVKHVNEPNPAGTSLINRTSQLDGKPSSISDVENASRGSKINVDVASSRKLTEESIAENCTSKEGDCTRDLSSVVATAKVRDGINSANSTSMPENARWKNGFASDDIQDAAKKSDWESNAAKFKPIFAPGFLGKHPRKKEKVSAEVIDMRRNCHLNNHTNGVAKSRSLCENGGLDEKPENMHENGKASMLSDDILQQKIGIIKWGVSARNVLGGRERKGIVGTVVGMVAGSGGRVTFGTVGNEGIEVGIGGNVGFGRDGTVGCVGNGVAGKGGNVAEGRFGTVGSGGSVALGSGGRLGRVGMVCNRLRAASTAWRFEKDTATISETRK</sequence>
<evidence type="ECO:0000313" key="9">
    <source>
        <dbReference type="EMBL" id="KAL0324001.1"/>
    </source>
</evidence>
<dbReference type="Gene3D" id="3.90.70.10">
    <property type="entry name" value="Cysteine proteinases"/>
    <property type="match status" value="1"/>
</dbReference>
<protein>
    <submittedName>
        <fullName evidence="9">Ubiquitin carboxyl-terminal hydrolase 19</fullName>
    </submittedName>
</protein>
<evidence type="ECO:0000256" key="6">
    <source>
        <dbReference type="SAM" id="Phobius"/>
    </source>
</evidence>